<dbReference type="Proteomes" id="UP001057336">
    <property type="component" value="Chromosome"/>
</dbReference>
<name>A0A9X9I6M4_NEISU</name>
<dbReference type="AlphaFoldDB" id="A0A9X9I6M4"/>
<evidence type="ECO:0000313" key="1">
    <source>
        <dbReference type="EMBL" id="UTG76361.1"/>
    </source>
</evidence>
<accession>A0A9X9I6M4</accession>
<gene>
    <name evidence="1" type="ORF">KCG53_00395</name>
</gene>
<evidence type="ECO:0000313" key="2">
    <source>
        <dbReference type="Proteomes" id="UP001057336"/>
    </source>
</evidence>
<organism evidence="1 2">
    <name type="scientific">Neisseria subflava</name>
    <dbReference type="NCBI Taxonomy" id="28449"/>
    <lineage>
        <taxon>Bacteria</taxon>
        <taxon>Pseudomonadati</taxon>
        <taxon>Pseudomonadota</taxon>
        <taxon>Betaproteobacteria</taxon>
        <taxon>Neisseriales</taxon>
        <taxon>Neisseriaceae</taxon>
        <taxon>Neisseria</taxon>
    </lineage>
</organism>
<protein>
    <submittedName>
        <fullName evidence="1">Uncharacterized protein</fullName>
    </submittedName>
</protein>
<sequence>MSAGIAAKEKTEEIVKKPAFHLAVKRPNGQKNAEMFQYYVNWQIFA</sequence>
<proteinExistence type="predicted"/>
<dbReference type="EMBL" id="CP073118">
    <property type="protein sequence ID" value="UTG76361.1"/>
    <property type="molecule type" value="Genomic_DNA"/>
</dbReference>
<reference evidence="1" key="1">
    <citation type="submission" date="2021-04" db="EMBL/GenBank/DDBJ databases">
        <title>Characterizing Neisseria spp. as novel respiratory pathobionts in bronchiectasis.</title>
        <authorList>
            <person name="Li L."/>
            <person name="Mac Aogain M."/>
            <person name="Xu T."/>
            <person name="Jaggi T.K."/>
            <person name="Chan L.Y."/>
            <person name="Keir H.R."/>
            <person name="Dicker A.J."/>
            <person name="Qu J."/>
            <person name="Liu Y."/>
            <person name="Chen H.S."/>
            <person name="Koh M.S."/>
            <person name="Ong T.H."/>
            <person name="Lim A.Y.H."/>
            <person name="Abisheganaden J."/>
            <person name="Low T.B."/>
            <person name="Oliver B.G."/>
            <person name="Tan N.S."/>
            <person name="Fang M."/>
            <person name="Chalmers J.D."/>
            <person name="Chotirmall S.H."/>
        </authorList>
    </citation>
    <scope>NUCLEOTIDE SEQUENCE</scope>
    <source>
        <strain evidence="1">CG0073</strain>
    </source>
</reference>